<accession>A0ABU5CF83</accession>
<dbReference type="Pfam" id="PF01244">
    <property type="entry name" value="Peptidase_M19"/>
    <property type="match status" value="1"/>
</dbReference>
<comment type="caution">
    <text evidence="1">The sequence shown here is derived from an EMBL/GenBank/DDBJ whole genome shotgun (WGS) entry which is preliminary data.</text>
</comment>
<gene>
    <name evidence="1" type="ORF">P5G51_005880</name>
</gene>
<keyword evidence="1" id="KW-0224">Dipeptidase</keyword>
<reference evidence="1 2" key="1">
    <citation type="submission" date="2023-10" db="EMBL/GenBank/DDBJ databases">
        <title>179-bfca-hs.</title>
        <authorList>
            <person name="Miliotis G."/>
            <person name="Sengupta P."/>
            <person name="Hameed A."/>
            <person name="Chuvochina M."/>
            <person name="Mcdonagh F."/>
            <person name="Simpson A.C."/>
            <person name="Singh N.K."/>
            <person name="Rekha P.D."/>
            <person name="Raman K."/>
            <person name="Hugenholtz P."/>
            <person name="Venkateswaran K."/>
        </authorList>
    </citation>
    <scope>NUCLEOTIDE SEQUENCE [LARGE SCALE GENOMIC DNA]</scope>
    <source>
        <strain evidence="1 2">179-BFC-A-HS</strain>
    </source>
</reference>
<dbReference type="EC" id="3.4.13.19" evidence="1"/>
<keyword evidence="1" id="KW-0378">Hydrolase</keyword>
<dbReference type="PANTHER" id="PTHR10443">
    <property type="entry name" value="MICROSOMAL DIPEPTIDASE"/>
    <property type="match status" value="1"/>
</dbReference>
<dbReference type="Gene3D" id="3.20.20.140">
    <property type="entry name" value="Metal-dependent hydrolases"/>
    <property type="match status" value="1"/>
</dbReference>
<dbReference type="Proteomes" id="UP001228376">
    <property type="component" value="Unassembled WGS sequence"/>
</dbReference>
<keyword evidence="2" id="KW-1185">Reference proteome</keyword>
<name>A0ABU5CF83_9BACI</name>
<dbReference type="PROSITE" id="PS51365">
    <property type="entry name" value="RENAL_DIPEPTIDASE_2"/>
    <property type="match status" value="1"/>
</dbReference>
<sequence>MKIIDTHCDALLKLQLAKRGQVYGKRPLHFRNAKTLDTNFERLQQGDYMAQFFAIFIEPDVPSDEKWQHALEQIDLFHTEILDKNPEMRHIKTWDDFDKLSDGEIGAVLALEGADAFGNDFAKVRQLYREGILYMGMSWNNANLCADGAGEPRGGGLTMLGKEVVKMNNEHLVRTDVSHATVKGFWDILELSDFPFASHSNARAICDHPRNLYDDQIKAMFEKDGLIHLVYNPPFINKDSEHATIADLLRHVEHFCELGGVKQIGFGSDFDGISSHVTGLENAAQYPNFINELLRHYTEDEVKGFAYQNFLDHRPKRASKNNKQ</sequence>
<dbReference type="InterPro" id="IPR008257">
    <property type="entry name" value="Pept_M19"/>
</dbReference>
<evidence type="ECO:0000313" key="2">
    <source>
        <dbReference type="Proteomes" id="UP001228376"/>
    </source>
</evidence>
<dbReference type="PANTHER" id="PTHR10443:SF12">
    <property type="entry name" value="DIPEPTIDASE"/>
    <property type="match status" value="1"/>
</dbReference>
<protein>
    <submittedName>
        <fullName evidence="1">Dipeptidase</fullName>
        <ecNumber evidence="1">3.4.13.19</ecNumber>
    </submittedName>
</protein>
<organism evidence="1 2">
    <name type="scientific">Tigheibacillus jepli</name>
    <dbReference type="NCBI Taxonomy" id="3035914"/>
    <lineage>
        <taxon>Bacteria</taxon>
        <taxon>Bacillati</taxon>
        <taxon>Bacillota</taxon>
        <taxon>Bacilli</taxon>
        <taxon>Bacillales</taxon>
        <taxon>Bacillaceae</taxon>
        <taxon>Tigheibacillus</taxon>
    </lineage>
</organism>
<dbReference type="RefSeq" id="WP_306066300.1">
    <property type="nucleotide sequence ID" value="NZ_JAROCA020000001.1"/>
</dbReference>
<keyword evidence="1" id="KW-0645">Protease</keyword>
<dbReference type="CDD" id="cd01301">
    <property type="entry name" value="rDP_like"/>
    <property type="match status" value="1"/>
</dbReference>
<proteinExistence type="predicted"/>
<dbReference type="SUPFAM" id="SSF51556">
    <property type="entry name" value="Metallo-dependent hydrolases"/>
    <property type="match status" value="1"/>
</dbReference>
<evidence type="ECO:0000313" key="1">
    <source>
        <dbReference type="EMBL" id="MDY0404992.1"/>
    </source>
</evidence>
<dbReference type="InterPro" id="IPR032466">
    <property type="entry name" value="Metal_Hydrolase"/>
</dbReference>
<dbReference type="GO" id="GO:0016805">
    <property type="term" value="F:dipeptidase activity"/>
    <property type="evidence" value="ECO:0007669"/>
    <property type="project" value="UniProtKB-KW"/>
</dbReference>
<dbReference type="EMBL" id="JAROCA020000001">
    <property type="protein sequence ID" value="MDY0404992.1"/>
    <property type="molecule type" value="Genomic_DNA"/>
</dbReference>